<evidence type="ECO:0000313" key="4">
    <source>
        <dbReference type="Proteomes" id="UP000181917"/>
    </source>
</evidence>
<dbReference type="InterPro" id="IPR052529">
    <property type="entry name" value="Bact_Transport_Assoc"/>
</dbReference>
<dbReference type="OrthoDB" id="9807744at2"/>
<feature type="transmembrane region" description="Helical" evidence="1">
    <location>
        <begin position="217"/>
        <end position="235"/>
    </location>
</feature>
<accession>A0A1H1CP67</accession>
<name>A0A1H1CP67_9MICC</name>
<feature type="transmembrane region" description="Helical" evidence="1">
    <location>
        <begin position="326"/>
        <end position="348"/>
    </location>
</feature>
<reference evidence="3 4" key="1">
    <citation type="submission" date="2016-10" db="EMBL/GenBank/DDBJ databases">
        <authorList>
            <person name="de Groot N.N."/>
        </authorList>
    </citation>
    <scope>NUCLEOTIDE SEQUENCE [LARGE SCALE GENOMIC DNA]</scope>
    <source>
        <strain evidence="3 4">DSM 20117</strain>
    </source>
</reference>
<feature type="transmembrane region" description="Helical" evidence="1">
    <location>
        <begin position="25"/>
        <end position="43"/>
    </location>
</feature>
<feature type="domain" description="DUF418" evidence="2">
    <location>
        <begin position="235"/>
        <end position="394"/>
    </location>
</feature>
<proteinExistence type="predicted"/>
<gene>
    <name evidence="3" type="ORF">SAMN04489742_2024</name>
</gene>
<feature type="transmembrane region" description="Helical" evidence="1">
    <location>
        <begin position="282"/>
        <end position="306"/>
    </location>
</feature>
<feature type="transmembrane region" description="Helical" evidence="1">
    <location>
        <begin position="113"/>
        <end position="141"/>
    </location>
</feature>
<dbReference type="RefSeq" id="WP_074700293.1">
    <property type="nucleotide sequence ID" value="NZ_CP018863.1"/>
</dbReference>
<keyword evidence="1" id="KW-0472">Membrane</keyword>
<keyword evidence="1" id="KW-0812">Transmembrane</keyword>
<feature type="transmembrane region" description="Helical" evidence="1">
    <location>
        <begin position="76"/>
        <end position="93"/>
    </location>
</feature>
<keyword evidence="4" id="KW-1185">Reference proteome</keyword>
<evidence type="ECO:0000313" key="3">
    <source>
        <dbReference type="EMBL" id="SDQ66045.1"/>
    </source>
</evidence>
<dbReference type="Pfam" id="PF04235">
    <property type="entry name" value="DUF418"/>
    <property type="match status" value="1"/>
</dbReference>
<dbReference type="AlphaFoldDB" id="A0A1H1CP67"/>
<evidence type="ECO:0000259" key="2">
    <source>
        <dbReference type="Pfam" id="PF04235"/>
    </source>
</evidence>
<dbReference type="EMBL" id="FNKH01000002">
    <property type="protein sequence ID" value="SDQ66045.1"/>
    <property type="molecule type" value="Genomic_DNA"/>
</dbReference>
<dbReference type="InterPro" id="IPR007349">
    <property type="entry name" value="DUF418"/>
</dbReference>
<dbReference type="PANTHER" id="PTHR30590:SF2">
    <property type="entry name" value="INNER MEMBRANE PROTEIN"/>
    <property type="match status" value="1"/>
</dbReference>
<feature type="transmembrane region" description="Helical" evidence="1">
    <location>
        <begin position="247"/>
        <end position="270"/>
    </location>
</feature>
<protein>
    <recommendedName>
        <fullName evidence="2">DUF418 domain-containing protein</fullName>
    </recommendedName>
</protein>
<keyword evidence="1" id="KW-1133">Transmembrane helix</keyword>
<sequence>MNNVVPHNTAPDPQLTASRVVELDALRAFTLLGILCVNIWFFADPFVMTGNSNPDFQSAQDVAVRFAVSVFFEAKFYILFSFLFGYSFVLQWASAVSAGQSEVPRTLRRAAGLVIIGLFHGLFLFHGDILLTYGLVGLVLLGTRMISARAAAVAAGILIGAMGLIILLLGLLTAAVEPTLGEADLQTLPPAFDLAGSPAAVLAQNISLYPMTLVNALFLQGPIALGAFYAGLACAKNRLIEQGLSRRTLMMVVCIALPIGLAAALLQGYLVKYVGGIGLQVVGLGISTLTGPLLTAGYVGLLLLLFRTRLGRAVRNALAPAGQLALSNYLGQSVLMLLLFTGFGLSLTDQVPPLGVLGIAALIFLAQLLLSYWWVRKFRYGPMEALLRAATYWRKPTLGSAPKYSSQ</sequence>
<organism evidence="3 4">
    <name type="scientific">Crystallibacter crystallopoietes</name>
    <dbReference type="NCBI Taxonomy" id="37928"/>
    <lineage>
        <taxon>Bacteria</taxon>
        <taxon>Bacillati</taxon>
        <taxon>Actinomycetota</taxon>
        <taxon>Actinomycetes</taxon>
        <taxon>Micrococcales</taxon>
        <taxon>Micrococcaceae</taxon>
        <taxon>Crystallibacter</taxon>
    </lineage>
</organism>
<dbReference type="KEGG" id="acry:AC20117_07265"/>
<feature type="transmembrane region" description="Helical" evidence="1">
    <location>
        <begin position="354"/>
        <end position="375"/>
    </location>
</feature>
<evidence type="ECO:0000256" key="1">
    <source>
        <dbReference type="SAM" id="Phobius"/>
    </source>
</evidence>
<feature type="transmembrane region" description="Helical" evidence="1">
    <location>
        <begin position="153"/>
        <end position="176"/>
    </location>
</feature>
<dbReference type="PANTHER" id="PTHR30590">
    <property type="entry name" value="INNER MEMBRANE PROTEIN"/>
    <property type="match status" value="1"/>
</dbReference>
<dbReference type="Proteomes" id="UP000181917">
    <property type="component" value="Unassembled WGS sequence"/>
</dbReference>